<name>A0A1J1HEB2_PLARL</name>
<dbReference type="AlphaFoldDB" id="A0A1J1HEB2"/>
<feature type="transmembrane region" description="Helical" evidence="7">
    <location>
        <begin position="352"/>
        <end position="374"/>
    </location>
</feature>
<comment type="subcellular location">
    <subcellularLocation>
        <location evidence="1">Membrane</location>
        <topology evidence="1">Multi-pass membrane protein</topology>
    </subcellularLocation>
</comment>
<evidence type="ECO:0000256" key="4">
    <source>
        <dbReference type="ARBA" id="ARBA00022692"/>
    </source>
</evidence>
<comment type="similarity">
    <text evidence="2">Belongs to the major facilitator superfamily. Folate-biopterin transporter (TC 2.A.71) family.</text>
</comment>
<reference evidence="8 9" key="1">
    <citation type="submission" date="2015-04" db="EMBL/GenBank/DDBJ databases">
        <authorList>
            <consortium name="Pathogen Informatics"/>
        </authorList>
    </citation>
    <scope>NUCLEOTIDE SEQUENCE [LARGE SCALE GENOMIC DNA]</scope>
    <source>
        <strain evidence="8 9">SGS1</strain>
    </source>
</reference>
<dbReference type="VEuPathDB" id="PlasmoDB:PRELSG_1311000"/>
<keyword evidence="3" id="KW-0813">Transport</keyword>
<dbReference type="OrthoDB" id="754047at2759"/>
<keyword evidence="5 7" id="KW-1133">Transmembrane helix</keyword>
<dbReference type="Pfam" id="PF03092">
    <property type="entry name" value="BT1"/>
    <property type="match status" value="1"/>
</dbReference>
<evidence type="ECO:0000256" key="5">
    <source>
        <dbReference type="ARBA" id="ARBA00022989"/>
    </source>
</evidence>
<feature type="transmembrane region" description="Helical" evidence="7">
    <location>
        <begin position="265"/>
        <end position="286"/>
    </location>
</feature>
<feature type="transmembrane region" description="Helical" evidence="7">
    <location>
        <begin position="395"/>
        <end position="421"/>
    </location>
</feature>
<dbReference type="PANTHER" id="PTHR31585">
    <property type="entry name" value="FOLATE-BIOPTERIN TRANSPORTER 1, CHLOROPLASTIC"/>
    <property type="match status" value="1"/>
</dbReference>
<dbReference type="GeneID" id="39738043"/>
<evidence type="ECO:0000256" key="7">
    <source>
        <dbReference type="SAM" id="Phobius"/>
    </source>
</evidence>
<evidence type="ECO:0000313" key="9">
    <source>
        <dbReference type="Proteomes" id="UP000220158"/>
    </source>
</evidence>
<dbReference type="GO" id="GO:0016020">
    <property type="term" value="C:membrane"/>
    <property type="evidence" value="ECO:0007669"/>
    <property type="project" value="UniProtKB-SubCell"/>
</dbReference>
<feature type="transmembrane region" description="Helical" evidence="7">
    <location>
        <begin position="146"/>
        <end position="166"/>
    </location>
</feature>
<keyword evidence="4 7" id="KW-0812">Transmembrane</keyword>
<feature type="transmembrane region" description="Helical" evidence="7">
    <location>
        <begin position="90"/>
        <end position="110"/>
    </location>
</feature>
<evidence type="ECO:0000256" key="2">
    <source>
        <dbReference type="ARBA" id="ARBA00007015"/>
    </source>
</evidence>
<feature type="transmembrane region" description="Helical" evidence="7">
    <location>
        <begin position="215"/>
        <end position="236"/>
    </location>
</feature>
<dbReference type="Gene3D" id="1.20.1250.20">
    <property type="entry name" value="MFS general substrate transporter like domains"/>
    <property type="match status" value="1"/>
</dbReference>
<accession>A0A1J1HEB2</accession>
<feature type="transmembrane region" description="Helical" evidence="7">
    <location>
        <begin position="433"/>
        <end position="452"/>
    </location>
</feature>
<dbReference type="RefSeq" id="XP_028535758.1">
    <property type="nucleotide sequence ID" value="XM_028678631.1"/>
</dbReference>
<dbReference type="SUPFAM" id="SSF103473">
    <property type="entry name" value="MFS general substrate transporter"/>
    <property type="match status" value="1"/>
</dbReference>
<evidence type="ECO:0000256" key="3">
    <source>
        <dbReference type="ARBA" id="ARBA00022448"/>
    </source>
</evidence>
<dbReference type="Proteomes" id="UP000220158">
    <property type="component" value="Chromosome 13"/>
</dbReference>
<feature type="transmembrane region" description="Helical" evidence="7">
    <location>
        <begin position="59"/>
        <end position="78"/>
    </location>
</feature>
<keyword evidence="9" id="KW-1185">Reference proteome</keyword>
<evidence type="ECO:0000313" key="8">
    <source>
        <dbReference type="EMBL" id="CRH03751.1"/>
    </source>
</evidence>
<dbReference type="InterPro" id="IPR036259">
    <property type="entry name" value="MFS_trans_sf"/>
</dbReference>
<dbReference type="KEGG" id="prel:PRELSG_1311000"/>
<dbReference type="CDD" id="cd17484">
    <property type="entry name" value="MFS_FBT"/>
    <property type="match status" value="1"/>
</dbReference>
<keyword evidence="6 7" id="KW-0472">Membrane</keyword>
<evidence type="ECO:0000256" key="1">
    <source>
        <dbReference type="ARBA" id="ARBA00004141"/>
    </source>
</evidence>
<feature type="transmembrane region" description="Helical" evidence="7">
    <location>
        <begin position="122"/>
        <end position="140"/>
    </location>
</feature>
<feature type="transmembrane region" description="Helical" evidence="7">
    <location>
        <begin position="187"/>
        <end position="209"/>
    </location>
</feature>
<proteinExistence type="inferred from homology"/>
<dbReference type="EMBL" id="LN835308">
    <property type="protein sequence ID" value="CRH03751.1"/>
    <property type="molecule type" value="Genomic_DNA"/>
</dbReference>
<evidence type="ECO:0000256" key="6">
    <source>
        <dbReference type="ARBA" id="ARBA00023136"/>
    </source>
</evidence>
<dbReference type="PANTHER" id="PTHR31585:SF0">
    <property type="entry name" value="FOLATE-BIOPTERIN TRANSPORTER 1, CHLOROPLASTIC"/>
    <property type="match status" value="1"/>
</dbReference>
<feature type="transmembrane region" description="Helical" evidence="7">
    <location>
        <begin position="327"/>
        <end position="346"/>
    </location>
</feature>
<feature type="transmembrane region" description="Helical" evidence="7">
    <location>
        <begin position="302"/>
        <end position="320"/>
    </location>
</feature>
<protein>
    <submittedName>
        <fullName evidence="8">Folate transporter 1, putative</fullName>
    </submittedName>
</protein>
<dbReference type="OMA" id="GIDDHWF"/>
<gene>
    <name evidence="8" type="primary">FT1</name>
    <name evidence="8" type="ORF">PRELSG_1311000</name>
</gene>
<sequence length="502" mass="57258">MEQQDYNFLNKKDSYEIFSSETIASYSSYNENSHLIEKKIDNQEYLNINSVFNKISSSLIAMLQGVEVLCNFSIMFLFKDNYKLDPASLNIVMSLIKIPWSIKLLWAILSDSYPIFGYRRKYYLLLGSLSCIISLVSLGLINHTNIGLTIGLLIIFFFGSSLCNVIGEAQVVESSRKGSFNNSAKNVSAFFAFRKFSFAAMSYLSGYLLSFMIKQHIFIIGSFLPICVFVSSFFIIEKKNCKKTCMKEQVKCIYDILKIPHIKNIIIFIFIMMSTPSCGNTLFFFMTNELKFGVQLLGKMDMFRSIASLISILSYMFFFSKMDIGKLLFYSTIIITPFCLLPLIVVNKLNNFFYIPNSVFIITDTILIEFIGEFQTMPLLVLCSRIIPEGLESTIYSLLLSANNLALIISSFFSSVLTYILGITSTNFKNLSLMIIICSLTNLIPLFFMYIVPTFNNRDLHKYNYPCEKIDYETTDFASSSSEKNGKNNLSEKIHINGISLE</sequence>
<dbReference type="InterPro" id="IPR039309">
    <property type="entry name" value="BT1"/>
</dbReference>
<organism evidence="8 9">
    <name type="scientific">Plasmodium relictum</name>
    <dbReference type="NCBI Taxonomy" id="85471"/>
    <lineage>
        <taxon>Eukaryota</taxon>
        <taxon>Sar</taxon>
        <taxon>Alveolata</taxon>
        <taxon>Apicomplexa</taxon>
        <taxon>Aconoidasida</taxon>
        <taxon>Haemosporida</taxon>
        <taxon>Plasmodiidae</taxon>
        <taxon>Plasmodium</taxon>
        <taxon>Plasmodium (Haemamoeba)</taxon>
    </lineage>
</organism>